<evidence type="ECO:0000313" key="6">
    <source>
        <dbReference type="EMBL" id="CUM91564.1"/>
    </source>
</evidence>
<feature type="signal peptide" evidence="5">
    <location>
        <begin position="1"/>
        <end position="31"/>
    </location>
</feature>
<keyword evidence="1" id="KW-0433">Leucine-rich repeat</keyword>
<feature type="chain" id="PRO_5008011633" evidence="5">
    <location>
        <begin position="32"/>
        <end position="837"/>
    </location>
</feature>
<dbReference type="PANTHER" id="PTHR47566">
    <property type="match status" value="1"/>
</dbReference>
<dbReference type="InterPro" id="IPR032675">
    <property type="entry name" value="LRR_dom_sf"/>
</dbReference>
<dbReference type="AlphaFoldDB" id="A0A173SLM1"/>
<dbReference type="GO" id="GO:0035591">
    <property type="term" value="F:signaling adaptor activity"/>
    <property type="evidence" value="ECO:0007669"/>
    <property type="project" value="TreeGrafter"/>
</dbReference>
<dbReference type="InterPro" id="IPR052574">
    <property type="entry name" value="CDIRP"/>
</dbReference>
<keyword evidence="4" id="KW-1133">Transmembrane helix</keyword>
<proteinExistence type="predicted"/>
<keyword evidence="5" id="KW-0732">Signal</keyword>
<accession>A0A173SLM1</accession>
<evidence type="ECO:0000256" key="5">
    <source>
        <dbReference type="SAM" id="SignalP"/>
    </source>
</evidence>
<keyword evidence="4" id="KW-0472">Membrane</keyword>
<evidence type="ECO:0000256" key="3">
    <source>
        <dbReference type="SAM" id="MobiDB-lite"/>
    </source>
</evidence>
<dbReference type="OrthoDB" id="1814521at2"/>
<protein>
    <submittedName>
        <fullName evidence="6">Internalin-J</fullName>
    </submittedName>
</protein>
<dbReference type="EMBL" id="CYXN01000006">
    <property type="protein sequence ID" value="CUM91564.1"/>
    <property type="molecule type" value="Genomic_DNA"/>
</dbReference>
<dbReference type="PANTHER" id="PTHR47566:SF1">
    <property type="entry name" value="PROTEIN NUD1"/>
    <property type="match status" value="1"/>
</dbReference>
<feature type="region of interest" description="Disordered" evidence="3">
    <location>
        <begin position="691"/>
        <end position="719"/>
    </location>
</feature>
<dbReference type="PROSITE" id="PS51450">
    <property type="entry name" value="LRR"/>
    <property type="match status" value="1"/>
</dbReference>
<organism evidence="6 7">
    <name type="scientific">Faecalibacterium prausnitzii</name>
    <dbReference type="NCBI Taxonomy" id="853"/>
    <lineage>
        <taxon>Bacteria</taxon>
        <taxon>Bacillati</taxon>
        <taxon>Bacillota</taxon>
        <taxon>Clostridia</taxon>
        <taxon>Eubacteriales</taxon>
        <taxon>Oscillospiraceae</taxon>
        <taxon>Faecalibacterium</taxon>
    </lineage>
</organism>
<keyword evidence="2" id="KW-0677">Repeat</keyword>
<feature type="transmembrane region" description="Helical" evidence="4">
    <location>
        <begin position="721"/>
        <end position="744"/>
    </location>
</feature>
<reference evidence="6 7" key="1">
    <citation type="submission" date="2015-09" db="EMBL/GenBank/DDBJ databases">
        <authorList>
            <consortium name="Pathogen Informatics"/>
        </authorList>
    </citation>
    <scope>NUCLEOTIDE SEQUENCE [LARGE SCALE GENOMIC DNA]</scope>
    <source>
        <strain evidence="6 7">2789STDY5834970</strain>
    </source>
</reference>
<dbReference type="Gene3D" id="3.80.10.10">
    <property type="entry name" value="Ribonuclease Inhibitor"/>
    <property type="match status" value="2"/>
</dbReference>
<evidence type="ECO:0000256" key="1">
    <source>
        <dbReference type="ARBA" id="ARBA00022614"/>
    </source>
</evidence>
<dbReference type="InterPro" id="IPR025875">
    <property type="entry name" value="Leu-rich_rpt_4"/>
</dbReference>
<gene>
    <name evidence="6" type="primary">inlJ</name>
    <name evidence="6" type="ORF">ERS852582_01114</name>
</gene>
<evidence type="ECO:0000256" key="4">
    <source>
        <dbReference type="SAM" id="Phobius"/>
    </source>
</evidence>
<dbReference type="SUPFAM" id="SSF52058">
    <property type="entry name" value="L domain-like"/>
    <property type="match status" value="2"/>
</dbReference>
<evidence type="ECO:0000313" key="7">
    <source>
        <dbReference type="Proteomes" id="UP000095649"/>
    </source>
</evidence>
<dbReference type="Pfam" id="PF12799">
    <property type="entry name" value="LRR_4"/>
    <property type="match status" value="1"/>
</dbReference>
<evidence type="ECO:0000256" key="2">
    <source>
        <dbReference type="ARBA" id="ARBA00022737"/>
    </source>
</evidence>
<name>A0A173SLM1_9FIRM</name>
<feature type="compositionally biased region" description="Pro residues" evidence="3">
    <location>
        <begin position="697"/>
        <end position="714"/>
    </location>
</feature>
<dbReference type="RefSeq" id="WP_055185695.1">
    <property type="nucleotide sequence ID" value="NZ_CYXN01000006.1"/>
</dbReference>
<sequence>MKQRFSKRTRLVSALLTLAMVLTFLPFSAFAANTEIDFNSPDFKLNFPDEEFRRFLKECCDKNGDGKLDVDIKSMTIPASYAIKRLKGIEFFEDLEKLDCHGIGLTELNVGKNFKLEELDCSQNQLKESYPILSSGLKKLNCSNNKLTYMNLGILYGLNLEEVNCSNNEIRNIVMDSVGELVKFDCSNNDLMTLDVSQCFKLKELNCSGNQLMELDVSSQTQLKQLDCSKNKLTELNVKQNGGLTSLICNDNQLKTLDLSQNLSLSHLNCAKNRLACLDVTGISGTIIADGNRCPIAVRTDGTFDLTTLPGFDVSKAIFWNGGSVSGTILTVENGKDEVSYQYDCGNGVNPKFIFETSLPINEKNFPDANFRKYIKGNIAGGRDVLTVEERSKVKIININKKDISDLKGIEAFPNLTELDCGNNSIQKLDLRQNPMLITLKCNKNQLTQLDLSKNPDIDYLNCSENQLEQLDVSHLKLEYLYCSHNDLEQLDVKNSKWLRELDCSKNELTVLDVDVTHKPNLVRVECQNNQLTSLILGENKMLRKLNCANNQLTQLNLNNMISLTELNCANNQLTVLDVSSSPNLTTLWLKNNQLTSLNLDNDPNLNFTYTDFYNSDFNNVYTVTLNPDRTFDLSTLPGGFDINRVTEWVNGTVKGNILTVNDGTNVVYYGYQCITGGMMDASFTLDVTGTGGTVPPVTPPEPPVTPSEPPVTPPSGGGDGGGAVVIVAAVGAVAAGVVGYGVYNYVSGQKLQALLPEGVAAPENRAQTALLLWNTAGRPEPAEAPAFADVADLDTAKAAQWCVEQGLMKRRLNGKFAPGSSIPAYQVLNAYRKLAG</sequence>
<keyword evidence="4" id="KW-0812">Transmembrane</keyword>
<dbReference type="Proteomes" id="UP000095649">
    <property type="component" value="Unassembled WGS sequence"/>
</dbReference>
<dbReference type="InterPro" id="IPR001611">
    <property type="entry name" value="Leu-rich_rpt"/>
</dbReference>